<dbReference type="PROSITE" id="PS50097">
    <property type="entry name" value="BTB"/>
    <property type="match status" value="1"/>
</dbReference>
<dbReference type="CDD" id="cd18186">
    <property type="entry name" value="BTB_POZ_ZBTB_KLHL-like"/>
    <property type="match status" value="1"/>
</dbReference>
<dbReference type="Gene3D" id="3.30.710.10">
    <property type="entry name" value="Potassium Channel Kv1.1, Chain A"/>
    <property type="match status" value="1"/>
</dbReference>
<feature type="region of interest" description="Disordered" evidence="1">
    <location>
        <begin position="325"/>
        <end position="362"/>
    </location>
</feature>
<dbReference type="SUPFAM" id="SSF54695">
    <property type="entry name" value="POZ domain"/>
    <property type="match status" value="1"/>
</dbReference>
<dbReference type="EMBL" id="JAWRVI010000146">
    <property type="protein sequence ID" value="KAK4074639.1"/>
    <property type="molecule type" value="Genomic_DNA"/>
</dbReference>
<dbReference type="Gene3D" id="1.10.510.10">
    <property type="entry name" value="Transferase(Phosphotransferase) domain 1"/>
    <property type="match status" value="1"/>
</dbReference>
<dbReference type="PANTHER" id="PTHR47843:SF5">
    <property type="entry name" value="BTB_POZ DOMAIN PROTEIN"/>
    <property type="match status" value="1"/>
</dbReference>
<feature type="compositionally biased region" description="Basic residues" evidence="1">
    <location>
        <begin position="341"/>
        <end position="351"/>
    </location>
</feature>
<proteinExistence type="predicted"/>
<evidence type="ECO:0000313" key="3">
    <source>
        <dbReference type="EMBL" id="KAK4074639.1"/>
    </source>
</evidence>
<feature type="region of interest" description="Disordered" evidence="1">
    <location>
        <begin position="419"/>
        <end position="443"/>
    </location>
</feature>
<dbReference type="Proteomes" id="UP001287286">
    <property type="component" value="Unassembled WGS sequence"/>
</dbReference>
<gene>
    <name evidence="3" type="ORF">Purlil1_12916</name>
</gene>
<protein>
    <recommendedName>
        <fullName evidence="2">BTB domain-containing protein</fullName>
    </recommendedName>
</protein>
<feature type="domain" description="BTB" evidence="2">
    <location>
        <begin position="1800"/>
        <end position="1866"/>
    </location>
</feature>
<evidence type="ECO:0000259" key="2">
    <source>
        <dbReference type="PROSITE" id="PS50097"/>
    </source>
</evidence>
<feature type="compositionally biased region" description="Basic and acidic residues" evidence="1">
    <location>
        <begin position="506"/>
        <end position="554"/>
    </location>
</feature>
<keyword evidence="4" id="KW-1185">Reference proteome</keyword>
<sequence>MAVPEDFGDFPIGLAALQPDRLNPNLDPHALQWLTVLKDNIQRSGDTAYGKGSWGFTGWELCAISVLRTVYTEESDALFPVAIKALERWTTNYYVHMPRFPWFGAQGERSQQTDGSANEEISRRFRLEVLEDKATLNYPNLAAASHKTVQALVTKFDQWVADVGEDPMAQYQLNPRLAGCLAIDLESLRSLVQLSKESIPPLRAATGLEEKQQWRDRAFAYSWVIDARAAGQFVEGVTETWARGWAKLHAEDIPDAWFFKASHWDWQSSCMSITEVMESNLTRRMVCDRDLLDESTGEKSLLCRYLPGIRCGSQCLNGTVASTQLAQPQEQGQSQQGGQRTVRRRRKCGRKKAPDTPRSSVVGLPVEVSRLAPEVTGHLRGALQREQKYRAVENQPRVYRKAMGEIISRRQASDLGRTHGRCVNTESRPQTQARQRCGSHGPVFGLSGANRRVGMWHQPNSNMNFKPPAINSGGHIRTTSIAMESDTIKELQEQLLEARLRAEAAEQQQRREREQREAAEQEQRRERQQREVAEQEQRRERQQREAAERQREAAEQQTQPTTLGEYFHACHELVFTKLQVEQNPGLVSKGSLTNPQSKWCPTKLQPWPELLQHQRRIFGLLLDTFPCDSGRLFPSKHACAAMGDMVGSRKIADEKGLELVLHIAVEEPVRKIVGQLVQDPIARNTLDLGGGIVFENHDHALRDTAEEVVDRQTQPVPPSTPGHGENLKKLQADQICICRSDGAHESRKRAFICEYKPPHKLTVQHLHVGLQIRDIYKGVVNRKTMPNSDNTEARFEYHAERLTASAITQTYHYMIEGGLEYSLLTTGEAIVFLKIDWDEPGTLFYHMAVPSVEVAAQMRDAHLCTAVAQYLAFTLLAIDGLGTRWHNQDERDRATKELNKWEVSFESTYQSIPEQDRSFFSDSSLGYQPPTYGNVDRSPVRRRKNPPRGQHADAGIPPRRDDRSESSDEEPNPRAPDTPSPAERNTGQGPRRSRRLAVRPRGGGADNSGQRRPFCTQKCLLGLIRGHALDRGCPNVSLHCPGMTYSGRGAIRHPIDHAEWLQLLRAQLKETLVRGITPLEKGGARGVLFKITLLAYGYTFVGKGTIQVFIPDLEHEAAVYRRLEDIQGIHVPVFLGAVDLRSLDRTYYYDHRVYIVHLTLMSWGGESLHDGRGRMPTTEEQVRRSLDAIHQHGVVHRDVRGPNILFCEETGGVMMIDFERSKLLEARPPLAKLTSNKRLLQGGIRKPKRQKLGRVSQRAKCCEDILMVKDVFMIDMGRYGAQLCEARDRLEADGGQARDRTRRAFEAAFAASACNMAEPQTELRPRSNIPIWWTRIEAAQGPEQEREEAALVRLGQSLDREIERYSARLDCVPVETLQRLASVSPTMLAGKPFGLKGREASMVKYRSVGHRYLGFCYWAYKLGREEALERLGISFTPEQWGLFGDIMHELGEGGRDGTQDSGFCSGSSARSDSDSDSDSDDAGDDANDDEEAGADGNGSGTRFASADEALDGAVYRFLISSIRQNIGGKVYANPLLCFCAALGIWKAPLGFVQPQLYTGLLAGIMCVDAVLAFQEEHAKWMCINTHTVVSTIVNWMAYGKGHRQRTGGQPSTRWTEDGSALFHTETASACSSIVHYGLNVKLEGFYNCWVHGHTHTVAQASLALVIRVVRPDALLFCVSVSLTQTAFARPTCRRRGFAKHVTPYVSCDKPQIISSSRWAWMFTLHLDRQTLSDRTSASTSTGPSVTWSQPGSEACSRISIMFSAQTLAELAKCVTAHPESSASTERANLVPRAAEDRLFTDLVIHCDGEEIHLHKIIVCTQSLVLRKACTGSYKESCGEYHISDYSYPMVRCLVDYLYQGAYKLSPTTLEDQDPGAAILSAHATLFALAEQYLIDGLKAVAAKNYERALRNNPNANDFLHSLGEVYRRTPSNVRELRNIAVLFAKENLAASLSSKDTKTLYDDIAEDIPDFVKDLADSYLKRSRDYCPDCGTGPPWAKRRKVA</sequence>
<dbReference type="SUPFAM" id="SSF56112">
    <property type="entry name" value="Protein kinase-like (PK-like)"/>
    <property type="match status" value="1"/>
</dbReference>
<dbReference type="PANTHER" id="PTHR47843">
    <property type="entry name" value="BTB DOMAIN-CONTAINING PROTEIN-RELATED"/>
    <property type="match status" value="1"/>
</dbReference>
<dbReference type="InterPro" id="IPR011009">
    <property type="entry name" value="Kinase-like_dom_sf"/>
</dbReference>
<feature type="region of interest" description="Disordered" evidence="1">
    <location>
        <begin position="506"/>
        <end position="562"/>
    </location>
</feature>
<feature type="compositionally biased region" description="Polar residues" evidence="1">
    <location>
        <begin position="424"/>
        <end position="434"/>
    </location>
</feature>
<dbReference type="InterPro" id="IPR011333">
    <property type="entry name" value="SKP1/BTB/POZ_sf"/>
</dbReference>
<feature type="compositionally biased region" description="Low complexity" evidence="1">
    <location>
        <begin position="325"/>
        <end position="340"/>
    </location>
</feature>
<feature type="region of interest" description="Disordered" evidence="1">
    <location>
        <begin position="1455"/>
        <end position="1501"/>
    </location>
</feature>
<accession>A0ABR0BFI1</accession>
<name>A0ABR0BFI1_PURLI</name>
<reference evidence="3 4" key="1">
    <citation type="journal article" date="2024" name="Microbiol. Resour. Announc.">
        <title>Genome annotations for the ascomycete fungi Trichoderma harzianum, Trichoderma aggressivum, and Purpureocillium lilacinum.</title>
        <authorList>
            <person name="Beijen E.P.W."/>
            <person name="Ohm R.A."/>
        </authorList>
    </citation>
    <scope>NUCLEOTIDE SEQUENCE [LARGE SCALE GENOMIC DNA]</scope>
    <source>
        <strain evidence="3 4">CBS 150709</strain>
    </source>
</reference>
<evidence type="ECO:0000256" key="1">
    <source>
        <dbReference type="SAM" id="MobiDB-lite"/>
    </source>
</evidence>
<comment type="caution">
    <text evidence="3">The sequence shown here is derived from an EMBL/GenBank/DDBJ whole genome shotgun (WGS) entry which is preliminary data.</text>
</comment>
<feature type="compositionally biased region" description="Acidic residues" evidence="1">
    <location>
        <begin position="1474"/>
        <end position="1493"/>
    </location>
</feature>
<feature type="region of interest" description="Disordered" evidence="1">
    <location>
        <begin position="919"/>
        <end position="1011"/>
    </location>
</feature>
<organism evidence="3 4">
    <name type="scientific">Purpureocillium lilacinum</name>
    <name type="common">Paecilomyces lilacinus</name>
    <dbReference type="NCBI Taxonomy" id="33203"/>
    <lineage>
        <taxon>Eukaryota</taxon>
        <taxon>Fungi</taxon>
        <taxon>Dikarya</taxon>
        <taxon>Ascomycota</taxon>
        <taxon>Pezizomycotina</taxon>
        <taxon>Sordariomycetes</taxon>
        <taxon>Hypocreomycetidae</taxon>
        <taxon>Hypocreales</taxon>
        <taxon>Ophiocordycipitaceae</taxon>
        <taxon>Purpureocillium</taxon>
    </lineage>
</organism>
<dbReference type="Pfam" id="PF00651">
    <property type="entry name" value="BTB"/>
    <property type="match status" value="1"/>
</dbReference>
<feature type="compositionally biased region" description="Low complexity" evidence="1">
    <location>
        <begin position="1460"/>
        <end position="1470"/>
    </location>
</feature>
<evidence type="ECO:0000313" key="4">
    <source>
        <dbReference type="Proteomes" id="UP001287286"/>
    </source>
</evidence>
<dbReference type="InterPro" id="IPR000210">
    <property type="entry name" value="BTB/POZ_dom"/>
</dbReference>